<dbReference type="EMBL" id="CP131062">
    <property type="protein sequence ID" value="WNY29274.1"/>
    <property type="molecule type" value="Genomic_DNA"/>
</dbReference>
<dbReference type="Pfam" id="PF01938">
    <property type="entry name" value="TRAM"/>
    <property type="match status" value="1"/>
</dbReference>
<accession>A0AA96V9I0</accession>
<dbReference type="SUPFAM" id="SSF50249">
    <property type="entry name" value="Nucleic acid-binding proteins"/>
    <property type="match status" value="1"/>
</dbReference>
<evidence type="ECO:0000313" key="2">
    <source>
        <dbReference type="EMBL" id="WNY29274.1"/>
    </source>
</evidence>
<dbReference type="Gene3D" id="2.40.50.140">
    <property type="entry name" value="Nucleic acid-binding proteins"/>
    <property type="match status" value="1"/>
</dbReference>
<evidence type="ECO:0000259" key="1">
    <source>
        <dbReference type="PROSITE" id="PS50926"/>
    </source>
</evidence>
<name>A0AA96V9I0_9EURY</name>
<gene>
    <name evidence="2" type="ORF">MmiEs2_14990</name>
</gene>
<dbReference type="KEGG" id="mees:MmiEs2_14990"/>
<evidence type="ECO:0000313" key="3">
    <source>
        <dbReference type="Proteomes" id="UP001302662"/>
    </source>
</evidence>
<keyword evidence="3" id="KW-1185">Reference proteome</keyword>
<protein>
    <recommendedName>
        <fullName evidence="1">TRAM domain-containing protein</fullName>
    </recommendedName>
</protein>
<reference evidence="2 3" key="1">
    <citation type="submission" date="2023-07" db="EMBL/GenBank/DDBJ databases">
        <title>Closed genome sequence of Methanimicrococcus sp. Es2.</title>
        <authorList>
            <person name="Protasov E."/>
            <person name="Platt K."/>
            <person name="Reeh H."/>
            <person name="Poehlein A."/>
            <person name="Daniel R."/>
            <person name="Brune A."/>
        </authorList>
    </citation>
    <scope>NUCLEOTIDE SEQUENCE [LARGE SCALE GENOMIC DNA]</scope>
    <source>
        <strain evidence="2 3">Es2</strain>
    </source>
</reference>
<dbReference type="InterPro" id="IPR012340">
    <property type="entry name" value="NA-bd_OB-fold"/>
</dbReference>
<dbReference type="PROSITE" id="PS50926">
    <property type="entry name" value="TRAM"/>
    <property type="match status" value="1"/>
</dbReference>
<dbReference type="AlphaFoldDB" id="A0AA96V9I0"/>
<dbReference type="InterPro" id="IPR002792">
    <property type="entry name" value="TRAM_dom"/>
</dbReference>
<feature type="domain" description="TRAM" evidence="1">
    <location>
        <begin position="49"/>
        <end position="107"/>
    </location>
</feature>
<sequence>MTVNGLVSFKLVLFQKLTLCKSAGKKKLKVIKMFKNSMFKNSNENVTAPVSEGKTYDVKIEDVAQKGDGIARVEGYVIFVPDTVAGEEVTVKVTRVLPKYAFATVVE</sequence>
<proteinExistence type="predicted"/>
<organism evidence="2 3">
    <name type="scientific">Methanimicrococcus stummii</name>
    <dbReference type="NCBI Taxonomy" id="3028294"/>
    <lineage>
        <taxon>Archaea</taxon>
        <taxon>Methanobacteriati</taxon>
        <taxon>Methanobacteriota</taxon>
        <taxon>Stenosarchaea group</taxon>
        <taxon>Methanomicrobia</taxon>
        <taxon>Methanosarcinales</taxon>
        <taxon>Methanosarcinaceae</taxon>
        <taxon>Methanimicrococcus</taxon>
    </lineage>
</organism>
<dbReference type="Proteomes" id="UP001302662">
    <property type="component" value="Chromosome"/>
</dbReference>